<keyword evidence="5" id="KW-0627">Porphyrin biosynthesis</keyword>
<dbReference type="GO" id="GO:0004325">
    <property type="term" value="F:ferrochelatase activity"/>
    <property type="evidence" value="ECO:0007669"/>
    <property type="project" value="InterPro"/>
</dbReference>
<evidence type="ECO:0000313" key="9">
    <source>
        <dbReference type="Proteomes" id="UP000824250"/>
    </source>
</evidence>
<gene>
    <name evidence="8" type="ORF">IAB28_02215</name>
</gene>
<organism evidence="8 9">
    <name type="scientific">Candidatus Copromonas faecavium</name>
    <name type="common">nom. illeg.</name>
    <dbReference type="NCBI Taxonomy" id="2840740"/>
    <lineage>
        <taxon>Bacteria</taxon>
        <taxon>Bacillati</taxon>
        <taxon>Bacillota</taxon>
        <taxon>Clostridia</taxon>
        <taxon>Lachnospirales</taxon>
        <taxon>Lachnospiraceae</taxon>
        <taxon>Candidatus Copromonas (nom. illeg.)</taxon>
    </lineage>
</organism>
<dbReference type="InterPro" id="IPR028161">
    <property type="entry name" value="Met8-like"/>
</dbReference>
<dbReference type="GO" id="GO:0019354">
    <property type="term" value="P:siroheme biosynthetic process"/>
    <property type="evidence" value="ECO:0007669"/>
    <property type="project" value="InterPro"/>
</dbReference>
<dbReference type="Pfam" id="PF13241">
    <property type="entry name" value="NAD_binding_7"/>
    <property type="match status" value="1"/>
</dbReference>
<dbReference type="PANTHER" id="PTHR35330:SF1">
    <property type="entry name" value="SIROHEME BIOSYNTHESIS PROTEIN MET8"/>
    <property type="match status" value="1"/>
</dbReference>
<protein>
    <recommendedName>
        <fullName evidence="2">precorrin-2 dehydrogenase</fullName>
        <ecNumber evidence="2">1.3.1.76</ecNumber>
    </recommendedName>
</protein>
<evidence type="ECO:0000256" key="5">
    <source>
        <dbReference type="ARBA" id="ARBA00023244"/>
    </source>
</evidence>
<feature type="compositionally biased region" description="Basic and acidic residues" evidence="7">
    <location>
        <begin position="152"/>
        <end position="166"/>
    </location>
</feature>
<dbReference type="PANTHER" id="PTHR35330">
    <property type="entry name" value="SIROHEME BIOSYNTHESIS PROTEIN MET8"/>
    <property type="match status" value="1"/>
</dbReference>
<evidence type="ECO:0000256" key="4">
    <source>
        <dbReference type="ARBA" id="ARBA00023027"/>
    </source>
</evidence>
<keyword evidence="4" id="KW-0520">NAD</keyword>
<evidence type="ECO:0000313" key="8">
    <source>
        <dbReference type="EMBL" id="HIR04770.1"/>
    </source>
</evidence>
<keyword evidence="3" id="KW-0560">Oxidoreductase</keyword>
<dbReference type="Gene3D" id="3.40.50.720">
    <property type="entry name" value="NAD(P)-binding Rossmann-like Domain"/>
    <property type="match status" value="1"/>
</dbReference>
<evidence type="ECO:0000256" key="2">
    <source>
        <dbReference type="ARBA" id="ARBA00012400"/>
    </source>
</evidence>
<evidence type="ECO:0000256" key="1">
    <source>
        <dbReference type="ARBA" id="ARBA00005010"/>
    </source>
</evidence>
<dbReference type="GO" id="GO:0043115">
    <property type="term" value="F:precorrin-2 dehydrogenase activity"/>
    <property type="evidence" value="ECO:0007669"/>
    <property type="project" value="UniProtKB-EC"/>
</dbReference>
<comment type="caution">
    <text evidence="8">The sequence shown here is derived from an EMBL/GenBank/DDBJ whole genome shotgun (WGS) entry which is preliminary data.</text>
</comment>
<feature type="region of interest" description="Disordered" evidence="7">
    <location>
        <begin position="152"/>
        <end position="172"/>
    </location>
</feature>
<accession>A0A9D1D4F5</accession>
<dbReference type="EMBL" id="DVGC01000008">
    <property type="protein sequence ID" value="HIR04770.1"/>
    <property type="molecule type" value="Genomic_DNA"/>
</dbReference>
<reference evidence="8" key="1">
    <citation type="submission" date="2020-10" db="EMBL/GenBank/DDBJ databases">
        <authorList>
            <person name="Gilroy R."/>
        </authorList>
    </citation>
    <scope>NUCLEOTIDE SEQUENCE</scope>
    <source>
        <strain evidence="8">CHK180-2868</strain>
    </source>
</reference>
<dbReference type="Proteomes" id="UP000824250">
    <property type="component" value="Unassembled WGS sequence"/>
</dbReference>
<dbReference type="NCBIfam" id="TIGR01470">
    <property type="entry name" value="cysG_Nterm"/>
    <property type="match status" value="1"/>
</dbReference>
<dbReference type="EC" id="1.3.1.76" evidence="2"/>
<comment type="catalytic activity">
    <reaction evidence="6">
        <text>precorrin-2 + NAD(+) = sirohydrochlorin + NADH + 2 H(+)</text>
        <dbReference type="Rhea" id="RHEA:15613"/>
        <dbReference type="ChEBI" id="CHEBI:15378"/>
        <dbReference type="ChEBI" id="CHEBI:57540"/>
        <dbReference type="ChEBI" id="CHEBI:57945"/>
        <dbReference type="ChEBI" id="CHEBI:58351"/>
        <dbReference type="ChEBI" id="CHEBI:58827"/>
        <dbReference type="EC" id="1.3.1.76"/>
    </reaction>
</comment>
<evidence type="ECO:0000256" key="6">
    <source>
        <dbReference type="ARBA" id="ARBA00047561"/>
    </source>
</evidence>
<dbReference type="InterPro" id="IPR036291">
    <property type="entry name" value="NAD(P)-bd_dom_sf"/>
</dbReference>
<proteinExistence type="predicted"/>
<dbReference type="InterPro" id="IPR006367">
    <property type="entry name" value="Sirohaem_synthase_N"/>
</dbReference>
<dbReference type="AlphaFoldDB" id="A0A9D1D4F5"/>
<comment type="pathway">
    <text evidence="1">Porphyrin-containing compound metabolism; siroheme biosynthesis; sirohydrochlorin from precorrin-2: step 1/1.</text>
</comment>
<dbReference type="SUPFAM" id="SSF51735">
    <property type="entry name" value="NAD(P)-binding Rossmann-fold domains"/>
    <property type="match status" value="1"/>
</dbReference>
<reference evidence="8" key="2">
    <citation type="journal article" date="2021" name="PeerJ">
        <title>Extensive microbial diversity within the chicken gut microbiome revealed by metagenomics and culture.</title>
        <authorList>
            <person name="Gilroy R."/>
            <person name="Ravi A."/>
            <person name="Getino M."/>
            <person name="Pursley I."/>
            <person name="Horton D.L."/>
            <person name="Alikhan N.F."/>
            <person name="Baker D."/>
            <person name="Gharbi K."/>
            <person name="Hall N."/>
            <person name="Watson M."/>
            <person name="Adriaenssens E.M."/>
            <person name="Foster-Nyarko E."/>
            <person name="Jarju S."/>
            <person name="Secka A."/>
            <person name="Antonio M."/>
            <person name="Oren A."/>
            <person name="Chaudhuri R.R."/>
            <person name="La Ragione R."/>
            <person name="Hildebrand F."/>
            <person name="Pallen M.J."/>
        </authorList>
    </citation>
    <scope>NUCLEOTIDE SEQUENCE</scope>
    <source>
        <strain evidence="8">CHK180-2868</strain>
    </source>
</reference>
<evidence type="ECO:0000256" key="3">
    <source>
        <dbReference type="ARBA" id="ARBA00023002"/>
    </source>
</evidence>
<evidence type="ECO:0000256" key="7">
    <source>
        <dbReference type="SAM" id="MobiDB-lite"/>
    </source>
</evidence>
<sequence length="172" mass="18574">MAYFPLFVDLEGRTVLLIGGGAVASRRAASLSDFGCSIMVISPELHQNLQEMEKSGRIIWKRKAYEASDLTAGKRPFFVLAAGPEHVNQQVTADCKRLGIPVNDASQKENCDFYFPGLVKDGEAVIGITSGGGDHKLAAALSALVREFMRTRREKENSSGRIDESSGGRAGL</sequence>
<name>A0A9D1D4F5_9FIRM</name>